<keyword evidence="8" id="KW-1185">Reference proteome</keyword>
<evidence type="ECO:0000256" key="4">
    <source>
        <dbReference type="ARBA" id="ARBA00022989"/>
    </source>
</evidence>
<evidence type="ECO:0000313" key="8">
    <source>
        <dbReference type="Proteomes" id="UP000319627"/>
    </source>
</evidence>
<dbReference type="RefSeq" id="WP_144570845.1">
    <property type="nucleotide sequence ID" value="NZ_VLKG01000003.1"/>
</dbReference>
<dbReference type="GO" id="GO:0033644">
    <property type="term" value="C:host cell membrane"/>
    <property type="evidence" value="ECO:0007669"/>
    <property type="project" value="UniProtKB-SubCell"/>
</dbReference>
<keyword evidence="5 6" id="KW-0472">Membrane</keyword>
<evidence type="ECO:0000256" key="1">
    <source>
        <dbReference type="ARBA" id="ARBA00004551"/>
    </source>
</evidence>
<evidence type="ECO:0000256" key="3">
    <source>
        <dbReference type="ARBA" id="ARBA00022870"/>
    </source>
</evidence>
<evidence type="ECO:0000256" key="6">
    <source>
        <dbReference type="SAM" id="Phobius"/>
    </source>
</evidence>
<gene>
    <name evidence="7" type="ORF">LX59_01113</name>
</gene>
<comment type="subcellular location">
    <subcellularLocation>
        <location evidence="1">Host membrane</location>
    </subcellularLocation>
</comment>
<feature type="transmembrane region" description="Helical" evidence="6">
    <location>
        <begin position="28"/>
        <end position="51"/>
    </location>
</feature>
<dbReference type="Proteomes" id="UP000319627">
    <property type="component" value="Unassembled WGS sequence"/>
</dbReference>
<dbReference type="InterPro" id="IPR035210">
    <property type="entry name" value="DUF5455"/>
</dbReference>
<evidence type="ECO:0000256" key="2">
    <source>
        <dbReference type="ARBA" id="ARBA00022692"/>
    </source>
</evidence>
<comment type="caution">
    <text evidence="7">The sequence shown here is derived from an EMBL/GenBank/DDBJ whole genome shotgun (WGS) entry which is preliminary data.</text>
</comment>
<protein>
    <submittedName>
        <fullName evidence="7">Uncharacterized protein</fullName>
    </submittedName>
</protein>
<keyword evidence="3" id="KW-1043">Host membrane</keyword>
<dbReference type="Pfam" id="PF17537">
    <property type="entry name" value="DUF5455"/>
    <property type="match status" value="1"/>
</dbReference>
<keyword evidence="4 6" id="KW-1133">Transmembrane helix</keyword>
<organism evidence="7 8">
    <name type="scientific">Azomonas agilis</name>
    <dbReference type="NCBI Taxonomy" id="116849"/>
    <lineage>
        <taxon>Bacteria</taxon>
        <taxon>Pseudomonadati</taxon>
        <taxon>Pseudomonadota</taxon>
        <taxon>Gammaproteobacteria</taxon>
        <taxon>Pseudomonadales</taxon>
        <taxon>Pseudomonadaceae</taxon>
        <taxon>Azomonas</taxon>
    </lineage>
</organism>
<reference evidence="7 8" key="1">
    <citation type="submission" date="2019-07" db="EMBL/GenBank/DDBJ databases">
        <title>Genomic Encyclopedia of Type Strains, Phase I: the one thousand microbial genomes (KMG-I) project.</title>
        <authorList>
            <person name="Kyrpides N."/>
        </authorList>
    </citation>
    <scope>NUCLEOTIDE SEQUENCE [LARGE SCALE GENOMIC DNA]</scope>
    <source>
        <strain evidence="7 8">DSM 375</strain>
    </source>
</reference>
<proteinExistence type="predicted"/>
<sequence length="104" mass="11107">MQAIITALVSIFTNLASFVTKWLGIKYTIRMVVVAAWLAAVSAFLIALGVLSGNLYSSVPSWVQDALDLLPSNTLPCIAAIAAAYAASWTYTEITTLITIKGRV</sequence>
<dbReference type="EMBL" id="VLKG01000003">
    <property type="protein sequence ID" value="TWH76193.1"/>
    <property type="molecule type" value="Genomic_DNA"/>
</dbReference>
<evidence type="ECO:0000313" key="7">
    <source>
        <dbReference type="EMBL" id="TWH76193.1"/>
    </source>
</evidence>
<evidence type="ECO:0000256" key="5">
    <source>
        <dbReference type="ARBA" id="ARBA00023136"/>
    </source>
</evidence>
<accession>A0A562IZB8</accession>
<keyword evidence="2 6" id="KW-0812">Transmembrane</keyword>
<dbReference type="AlphaFoldDB" id="A0A562IZB8"/>
<name>A0A562IZB8_9GAMM</name>